<organism evidence="3 4">
    <name type="scientific">Microbacterium resistens</name>
    <dbReference type="NCBI Taxonomy" id="156977"/>
    <lineage>
        <taxon>Bacteria</taxon>
        <taxon>Bacillati</taxon>
        <taxon>Actinomycetota</taxon>
        <taxon>Actinomycetes</taxon>
        <taxon>Micrococcales</taxon>
        <taxon>Microbacteriaceae</taxon>
        <taxon>Microbacterium</taxon>
    </lineage>
</organism>
<name>A0ABU1S7D4_9MICO</name>
<reference evidence="3 4" key="1">
    <citation type="submission" date="2023-07" db="EMBL/GenBank/DDBJ databases">
        <title>Sorghum-associated microbial communities from plants grown in Nebraska, USA.</title>
        <authorList>
            <person name="Schachtman D."/>
        </authorList>
    </citation>
    <scope>NUCLEOTIDE SEQUENCE [LARGE SCALE GENOMIC DNA]</scope>
    <source>
        <strain evidence="3 4">2980</strain>
    </source>
</reference>
<comment type="similarity">
    <text evidence="1">In the N-terminal section; belongs to the LXG family.</text>
</comment>
<dbReference type="Pfam" id="PF04740">
    <property type="entry name" value="LXG"/>
    <property type="match status" value="1"/>
</dbReference>
<proteinExistence type="inferred from homology"/>
<keyword evidence="4" id="KW-1185">Reference proteome</keyword>
<dbReference type="EMBL" id="JAVDUM010000001">
    <property type="protein sequence ID" value="MDR6865506.1"/>
    <property type="molecule type" value="Genomic_DNA"/>
</dbReference>
<dbReference type="RefSeq" id="WP_310016507.1">
    <property type="nucleotide sequence ID" value="NZ_JAVDUM010000001.1"/>
</dbReference>
<evidence type="ECO:0000256" key="1">
    <source>
        <dbReference type="ARBA" id="ARBA00034117"/>
    </source>
</evidence>
<protein>
    <recommendedName>
        <fullName evidence="2">LXG domain-containing protein</fullName>
    </recommendedName>
</protein>
<comment type="caution">
    <text evidence="3">The sequence shown here is derived from an EMBL/GenBank/DDBJ whole genome shotgun (WGS) entry which is preliminary data.</text>
</comment>
<dbReference type="InterPro" id="IPR006829">
    <property type="entry name" value="LXG_dom"/>
</dbReference>
<evidence type="ECO:0000313" key="4">
    <source>
        <dbReference type="Proteomes" id="UP001259347"/>
    </source>
</evidence>
<evidence type="ECO:0000259" key="2">
    <source>
        <dbReference type="PROSITE" id="PS51756"/>
    </source>
</evidence>
<dbReference type="PROSITE" id="PS51756">
    <property type="entry name" value="LXG"/>
    <property type="match status" value="1"/>
</dbReference>
<accession>A0ABU1S7D4</accession>
<sequence length="638" mass="67537">MSVVEFSADSWQASSPGLQKGLGDRIEALAELAQGLESLAASGNISGVGADAMRAYIREVHVPVVQSLLVSLYTFQTAIGVYWNGYSQVDADGNFRLVNDEFDAHLTQLDTGMEQLRGFADDLRSIAASASHLVSLGGAGAGAADRTADSFQDLHRIAKTQKETWEAYEATDPGFAQVKSLLSELNGTIKKVGSLTNGQGRLYQLGSFNLTRGRLDELTKGMLDYCKTNQEVAADGWETLFAGYVDDVEAEEERKRREEAAWGLLWDGLQVVGGAVVMAIGIVGTPFTGGVSLGLTVLGGSLVVGGVNSAIDHASIASTGDGLNLIGMASDGIGQWYDVNVAQPAIASGDKGLQFLAGAGSGLGQVVSEAAQVNVVEIGTGIVTLATSEDARSQLWNQLSTVAGQVAGGDAFVIGQIAGNLVPFGAAGKLGKSGSVVARTDGLWNKASELGGPIKLATPSTTTSALDWIRSKLGGNGPTVSDESTPAARVPDGAQGIVASRNPEWLNDLLAREDLPPWRKRVAEGQQFNYQNHHRYPHNELQLGNNKVLDSYVPGKEIVSRKNTQLADIRLETGKEYIDEMLRKYPPDSPIKGGGILDGDLILEVPVQDRGISKELLEHAASKEPPVIIRDVQGNIYE</sequence>
<dbReference type="Proteomes" id="UP001259347">
    <property type="component" value="Unassembled WGS sequence"/>
</dbReference>
<feature type="domain" description="LXG" evidence="2">
    <location>
        <begin position="2"/>
        <end position="239"/>
    </location>
</feature>
<evidence type="ECO:0000313" key="3">
    <source>
        <dbReference type="EMBL" id="MDR6865506.1"/>
    </source>
</evidence>
<gene>
    <name evidence="3" type="ORF">J2Y69_000088</name>
</gene>